<gene>
    <name evidence="2" type="ORF">B0J13DRAFT_30752</name>
</gene>
<protein>
    <submittedName>
        <fullName evidence="2">Uncharacterized protein</fullName>
    </submittedName>
</protein>
<feature type="region of interest" description="Disordered" evidence="1">
    <location>
        <begin position="91"/>
        <end position="119"/>
    </location>
</feature>
<proteinExistence type="predicted"/>
<dbReference type="AlphaFoldDB" id="A0A9P9JE59"/>
<evidence type="ECO:0000313" key="3">
    <source>
        <dbReference type="Proteomes" id="UP000717696"/>
    </source>
</evidence>
<accession>A0A9P9JE59</accession>
<organism evidence="2 3">
    <name type="scientific">Dactylonectria estremocensis</name>
    <dbReference type="NCBI Taxonomy" id="1079267"/>
    <lineage>
        <taxon>Eukaryota</taxon>
        <taxon>Fungi</taxon>
        <taxon>Dikarya</taxon>
        <taxon>Ascomycota</taxon>
        <taxon>Pezizomycotina</taxon>
        <taxon>Sordariomycetes</taxon>
        <taxon>Hypocreomycetidae</taxon>
        <taxon>Hypocreales</taxon>
        <taxon>Nectriaceae</taxon>
        <taxon>Dactylonectria</taxon>
    </lineage>
</organism>
<keyword evidence="3" id="KW-1185">Reference proteome</keyword>
<dbReference type="EMBL" id="JAGMUU010000001">
    <property type="protein sequence ID" value="KAH7163149.1"/>
    <property type="molecule type" value="Genomic_DNA"/>
</dbReference>
<evidence type="ECO:0000256" key="1">
    <source>
        <dbReference type="SAM" id="MobiDB-lite"/>
    </source>
</evidence>
<comment type="caution">
    <text evidence="2">The sequence shown here is derived from an EMBL/GenBank/DDBJ whole genome shotgun (WGS) entry which is preliminary data.</text>
</comment>
<evidence type="ECO:0000313" key="2">
    <source>
        <dbReference type="EMBL" id="KAH7163149.1"/>
    </source>
</evidence>
<sequence length="156" mass="16274">MPCAIACATGLIGQSMSWEQRASMPFLDEVRGISASSRPFATLCGLWKLEYGFVVRQSPGAVASQASGISVMAVSKYALNGSVRTGSTGGTGSWALSVPQPESQGGCPGGSLSPVEPRRAAENTTCSPIDGVGCFTFIVLNYFLVFLALDFDSVLH</sequence>
<reference evidence="2" key="1">
    <citation type="journal article" date="2021" name="Nat. Commun.">
        <title>Genetic determinants of endophytism in the Arabidopsis root mycobiome.</title>
        <authorList>
            <person name="Mesny F."/>
            <person name="Miyauchi S."/>
            <person name="Thiergart T."/>
            <person name="Pickel B."/>
            <person name="Atanasova L."/>
            <person name="Karlsson M."/>
            <person name="Huettel B."/>
            <person name="Barry K.W."/>
            <person name="Haridas S."/>
            <person name="Chen C."/>
            <person name="Bauer D."/>
            <person name="Andreopoulos W."/>
            <person name="Pangilinan J."/>
            <person name="LaButti K."/>
            <person name="Riley R."/>
            <person name="Lipzen A."/>
            <person name="Clum A."/>
            <person name="Drula E."/>
            <person name="Henrissat B."/>
            <person name="Kohler A."/>
            <person name="Grigoriev I.V."/>
            <person name="Martin F.M."/>
            <person name="Hacquard S."/>
        </authorList>
    </citation>
    <scope>NUCLEOTIDE SEQUENCE</scope>
    <source>
        <strain evidence="2">MPI-CAGE-AT-0021</strain>
    </source>
</reference>
<dbReference type="Proteomes" id="UP000717696">
    <property type="component" value="Unassembled WGS sequence"/>
</dbReference>
<name>A0A9P9JE59_9HYPO</name>